<dbReference type="Proteomes" id="UP000232003">
    <property type="component" value="Plasmid pNFSY06"/>
</dbReference>
<gene>
    <name evidence="1" type="ORF">COO91_09775</name>
    <name evidence="2" type="ORF">COO91_11214</name>
</gene>
<evidence type="ECO:0000313" key="2">
    <source>
        <dbReference type="EMBL" id="AUB44959.1"/>
    </source>
</evidence>
<organism evidence="1 3">
    <name type="scientific">Nostoc flagelliforme CCNUN1</name>
    <dbReference type="NCBI Taxonomy" id="2038116"/>
    <lineage>
        <taxon>Bacteria</taxon>
        <taxon>Bacillati</taxon>
        <taxon>Cyanobacteriota</taxon>
        <taxon>Cyanophyceae</taxon>
        <taxon>Nostocales</taxon>
        <taxon>Nostocaceae</taxon>
        <taxon>Nostoc</taxon>
    </lineage>
</organism>
<geneLocation type="plasmid" evidence="1">
    <name>pNFSY06</name>
</geneLocation>
<name>A0A2K8T7C9_9NOSO</name>
<dbReference type="AlphaFoldDB" id="A0A2K8T7C9"/>
<sequence length="39" mass="4620">MYPSGSIIQLRPQWEQREKVRSGFGSQLHPLYSQQNLLF</sequence>
<proteinExistence type="predicted"/>
<evidence type="ECO:0000313" key="1">
    <source>
        <dbReference type="EMBL" id="AUB43594.1"/>
    </source>
</evidence>
<accession>A0A2K8T7C9</accession>
<keyword evidence="3" id="KW-1185">Reference proteome</keyword>
<dbReference type="EMBL" id="CP024793">
    <property type="protein sequence ID" value="AUB44959.1"/>
    <property type="molecule type" value="Genomic_DNA"/>
</dbReference>
<dbReference type="KEGG" id="nfl:COO91_11214"/>
<protein>
    <submittedName>
        <fullName evidence="1">Uncharacterized protein</fullName>
    </submittedName>
</protein>
<dbReference type="EMBL" id="CP024791">
    <property type="protein sequence ID" value="AUB43594.1"/>
    <property type="molecule type" value="Genomic_DNA"/>
</dbReference>
<reference evidence="1 3" key="1">
    <citation type="submission" date="2017-11" db="EMBL/GenBank/DDBJ databases">
        <title>Complete genome of a free-living desiccation-tolerant cyanobacterium and its photosynthetic adaptation to extreme terrestrial habitat.</title>
        <authorList>
            <person name="Shang J."/>
        </authorList>
    </citation>
    <scope>NUCLEOTIDE SEQUENCE [LARGE SCALE GENOMIC DNA]</scope>
    <source>
        <strain evidence="1 3">CCNUN1</strain>
        <plasmid evidence="3">pnfsy06</plasmid>
        <plasmid evidence="1">pNFSY06</plasmid>
        <plasmid evidence="2">pNFSY08</plasmid>
        <plasmid evidence="3">pnfsy08</plasmid>
    </source>
</reference>
<keyword evidence="1" id="KW-0614">Plasmid</keyword>
<geneLocation type="plasmid" evidence="3">
    <name>pnfsy08</name>
</geneLocation>
<geneLocation type="plasmid" evidence="2">
    <name>pNFSY08</name>
</geneLocation>
<dbReference type="Proteomes" id="UP000232003">
    <property type="component" value="Plasmid pNFSY08"/>
</dbReference>
<evidence type="ECO:0000313" key="3">
    <source>
        <dbReference type="Proteomes" id="UP000232003"/>
    </source>
</evidence>
<dbReference type="KEGG" id="nfl:COO91_09775"/>
<geneLocation type="plasmid" evidence="3">
    <name>pnfsy06</name>
</geneLocation>